<keyword evidence="4" id="KW-1185">Reference proteome</keyword>
<dbReference type="RefSeq" id="WP_039980880.1">
    <property type="nucleotide sequence ID" value="NZ_BAOJ01000047.1"/>
</dbReference>
<proteinExistence type="predicted"/>
<keyword evidence="1" id="KW-0175">Coiled coil</keyword>
<dbReference type="SUPFAM" id="SSF58100">
    <property type="entry name" value="Bacterial hemolysins"/>
    <property type="match status" value="1"/>
</dbReference>
<dbReference type="OrthoDB" id="5848101at2"/>
<dbReference type="Gene3D" id="1.20.1170.10">
    <property type="match status" value="1"/>
</dbReference>
<dbReference type="Proteomes" id="UP000321922">
    <property type="component" value="Unassembled WGS sequence"/>
</dbReference>
<dbReference type="CDD" id="cd22656">
    <property type="entry name" value="ClyA_Cry6Aa-like"/>
    <property type="match status" value="1"/>
</dbReference>
<dbReference type="AlphaFoldDB" id="A0A511QEP3"/>
<sequence length="429" mass="48452">MKFNKPKALCLLVALGLQANAIAMTQPTIKNDYFNQNNTYGSYSHTQEDEGRFILGNPSVFKNEDGSFVLTSDEWYMIQLFASTASSLPITEDMMRLQFKMSDNQSFDGVYTQLLASYQQIHDSAAAWQDHNGYRDQMVGLAGQLITYSDDVVDTSSFLVQYTEKLVEAAEEGKITGDYSDFEDYKYLIKDVLSDMRKDTLELQENSAFLEEKLTDFINLLSTQRASLQTIEESNKEILADDGSALQEKIKRLIVEKDQLNEEYIRWVKISATTPTYAWVWPWGTIAAISTAAAGTNEALQLKAKLDAKKAELEEANKELDHTHAVYQSWKLATSNIDNISEKMTDALRSLEKLRGGWELISIQLDDVIPIIDGIDSENCLDKSNAWIAAMKTAREVEALQDAWRDIGGLAEKWVANAWITEETAFKIK</sequence>
<feature type="signal peptide" evidence="2">
    <location>
        <begin position="1"/>
        <end position="23"/>
    </location>
</feature>
<evidence type="ECO:0000313" key="3">
    <source>
        <dbReference type="EMBL" id="GEM75771.1"/>
    </source>
</evidence>
<dbReference type="EMBL" id="BJXJ01000016">
    <property type="protein sequence ID" value="GEM75771.1"/>
    <property type="molecule type" value="Genomic_DNA"/>
</dbReference>
<evidence type="ECO:0000313" key="4">
    <source>
        <dbReference type="Proteomes" id="UP000321922"/>
    </source>
</evidence>
<dbReference type="NCBIfam" id="NF033928">
    <property type="entry name" value="alph_xenorhab_A"/>
    <property type="match status" value="1"/>
</dbReference>
<accession>A0A511QEP3</accession>
<reference evidence="3 4" key="1">
    <citation type="submission" date="2019-07" db="EMBL/GenBank/DDBJ databases">
        <title>Whole genome shotgun sequence of Vibrio sagamiensis NBRC 104589.</title>
        <authorList>
            <person name="Hosoyama A."/>
            <person name="Uohara A."/>
            <person name="Ohji S."/>
            <person name="Ichikawa N."/>
        </authorList>
    </citation>
    <scope>NUCLEOTIDE SEQUENCE [LARGE SCALE GENOMIC DNA]</scope>
    <source>
        <strain evidence="3 4">NBRC 104589</strain>
    </source>
</reference>
<evidence type="ECO:0000256" key="2">
    <source>
        <dbReference type="SAM" id="SignalP"/>
    </source>
</evidence>
<keyword evidence="2" id="KW-0732">Signal</keyword>
<organism evidence="3 4">
    <name type="scientific">Vibrio sagamiensis NBRC 104589</name>
    <dbReference type="NCBI Taxonomy" id="1219064"/>
    <lineage>
        <taxon>Bacteria</taxon>
        <taxon>Pseudomonadati</taxon>
        <taxon>Pseudomonadota</taxon>
        <taxon>Gammaproteobacteria</taxon>
        <taxon>Vibrionales</taxon>
        <taxon>Vibrionaceae</taxon>
        <taxon>Vibrio</taxon>
    </lineage>
</organism>
<feature type="coiled-coil region" evidence="1">
    <location>
        <begin position="296"/>
        <end position="326"/>
    </location>
</feature>
<evidence type="ECO:0000256" key="1">
    <source>
        <dbReference type="SAM" id="Coils"/>
    </source>
</evidence>
<feature type="chain" id="PRO_5022233372" evidence="2">
    <location>
        <begin position="24"/>
        <end position="429"/>
    </location>
</feature>
<comment type="caution">
    <text evidence="3">The sequence shown here is derived from an EMBL/GenBank/DDBJ whole genome shotgun (WGS) entry which is preliminary data.</text>
</comment>
<protein>
    <submittedName>
        <fullName evidence="3">Uncharacterized protein</fullName>
    </submittedName>
</protein>
<gene>
    <name evidence="3" type="ORF">VSA01S_18830</name>
</gene>
<name>A0A511QEP3_9VIBR</name>